<name>A0AC34R4M7_9BILA</name>
<evidence type="ECO:0000313" key="2">
    <source>
        <dbReference type="WBParaSite" id="JU765_v2.g341.t1"/>
    </source>
</evidence>
<protein>
    <submittedName>
        <fullName evidence="2">Uncharacterized protein</fullName>
    </submittedName>
</protein>
<dbReference type="WBParaSite" id="JU765_v2.g341.t1">
    <property type="protein sequence ID" value="JU765_v2.g341.t1"/>
    <property type="gene ID" value="JU765_v2.g341"/>
</dbReference>
<accession>A0AC34R4M7</accession>
<organism evidence="1 2">
    <name type="scientific">Panagrolaimus sp. JU765</name>
    <dbReference type="NCBI Taxonomy" id="591449"/>
    <lineage>
        <taxon>Eukaryota</taxon>
        <taxon>Metazoa</taxon>
        <taxon>Ecdysozoa</taxon>
        <taxon>Nematoda</taxon>
        <taxon>Chromadorea</taxon>
        <taxon>Rhabditida</taxon>
        <taxon>Tylenchina</taxon>
        <taxon>Panagrolaimomorpha</taxon>
        <taxon>Panagrolaimoidea</taxon>
        <taxon>Panagrolaimidae</taxon>
        <taxon>Panagrolaimus</taxon>
    </lineage>
</organism>
<sequence length="345" mass="38264">MASADITSISMRTFLATSSDEPLNANRLKYSDRKLGEEFEVKSFLPPSGHGKAVNGFFHSPIAVGKALGFGESSKPPIHKPTPIPAAQMLSPGLTSNGILPEVTRRASGVRAKVAQSDEDNGRASSCSDQIADNEVSETMKSSEGSQGSQPDTSRIILVPTKWQVLYFVAHTNALRIKRTGCELQVTDTSNFPLFDIFQKPHCFRSTWILESYGRQVLVIVDASKSFSQRRRNEPQVFNVINSENEEMGNFITGDPFVIQNAEKAVVARYSSFEGTDPRLRNWQCILDGTGQEICILEHRRPNVYFVRFAPQIGYILKLMLLAASVQICTMNSPCHQRNPCCNLM</sequence>
<dbReference type="Proteomes" id="UP000887576">
    <property type="component" value="Unplaced"/>
</dbReference>
<reference evidence="2" key="1">
    <citation type="submission" date="2022-11" db="UniProtKB">
        <authorList>
            <consortium name="WormBaseParasite"/>
        </authorList>
    </citation>
    <scope>IDENTIFICATION</scope>
</reference>
<evidence type="ECO:0000313" key="1">
    <source>
        <dbReference type="Proteomes" id="UP000887576"/>
    </source>
</evidence>
<proteinExistence type="predicted"/>